<keyword evidence="1" id="KW-0812">Transmembrane</keyword>
<proteinExistence type="predicted"/>
<evidence type="ECO:0008006" key="6">
    <source>
        <dbReference type="Google" id="ProtNLM"/>
    </source>
</evidence>
<gene>
    <name evidence="2 5" type="primary">orf158</name>
    <name evidence="5" type="ORF">NitaMp054</name>
</gene>
<dbReference type="EMBL" id="BA000042">
    <property type="protein sequence ID" value="BAD83464.1"/>
    <property type="molecule type" value="Genomic_DNA"/>
</dbReference>
<protein>
    <recommendedName>
        <fullName evidence="6">Transmembrane protein</fullName>
    </recommendedName>
</protein>
<keyword evidence="1" id="KW-1133">Transmembrane helix</keyword>
<name>Q5MA14_TOBAC</name>
<keyword evidence="1" id="KW-0472">Membrane</keyword>
<dbReference type="Proteomes" id="UP000790787">
    <property type="component" value="Mitochondrion MT"/>
</dbReference>
<evidence type="ECO:0000313" key="3">
    <source>
        <dbReference type="Proteomes" id="UP000084051"/>
    </source>
</evidence>
<dbReference type="PaxDb" id="4097-Q5MA14"/>
<reference evidence="5" key="1">
    <citation type="submission" date="2004-12" db="EMBL/GenBank/DDBJ databases">
        <authorList>
            <consortium name="NCBI Genome Project"/>
        </authorList>
    </citation>
    <scope>NUCLEOTIDE SEQUENCE</scope>
    <source>
        <tissue evidence="5">Leaf</tissue>
    </source>
</reference>
<keyword evidence="4" id="KW-1185">Reference proteome</keyword>
<evidence type="ECO:0000313" key="4">
    <source>
        <dbReference type="Proteomes" id="UP000790787"/>
    </source>
</evidence>
<dbReference type="AlphaFoldDB" id="Q5MA14"/>
<sequence>MARKESWARSSSLREAYSPFPSSQIFSLFSVYSIISSIVPIRLCFRKSNRSQFIQQCPLGTFCIGFCQHRFTFLAFCSVLHFTMAHSSFQTGKKKALSHHYITYAPAFISFHLYLIHSYGKCHPITVLSPAFQPFRISLCTLSFLSFQFFSFFSFFLK</sequence>
<reference evidence="5" key="3">
    <citation type="submission" date="2025-04" db="UniProtKB">
        <authorList>
            <consortium name="RefSeq"/>
        </authorList>
    </citation>
    <scope>IDENTIFICATION</scope>
    <source>
        <tissue evidence="5">Leaf</tissue>
    </source>
</reference>
<geneLocation type="mitochondrion" evidence="2 5"/>
<dbReference type="GeneID" id="3205307"/>
<feature type="transmembrane region" description="Helical" evidence="1">
    <location>
        <begin position="25"/>
        <end position="45"/>
    </location>
</feature>
<dbReference type="RefSeq" id="YP_173400.1">
    <property type="nucleotide sequence ID" value="NC_006581.1"/>
</dbReference>
<feature type="transmembrane region" description="Helical" evidence="1">
    <location>
        <begin position="101"/>
        <end position="120"/>
    </location>
</feature>
<reference evidence="2 3" key="2">
    <citation type="journal article" date="2005" name="Mol. Genet. Genomics">
        <title>The complete nucleotide sequence and multipartite organization of the tobacco mitochondrial genome: comparative analysis of mitochondrial genomes in higher plants.</title>
        <authorList>
            <person name="Sugiyama Y."/>
            <person name="Watase Y."/>
            <person name="Nagase M."/>
            <person name="Makita N."/>
            <person name="Yagura S."/>
            <person name="Hirai A."/>
            <person name="Sugiura M."/>
        </authorList>
    </citation>
    <scope>NUCLEOTIDE SEQUENCE</scope>
    <source>
        <strain evidence="3">cv. TN90</strain>
        <tissue evidence="2 5">Leaf</tissue>
    </source>
</reference>
<evidence type="ECO:0000256" key="1">
    <source>
        <dbReference type="SAM" id="Phobius"/>
    </source>
</evidence>
<dbReference type="KEGG" id="nta:3205307"/>
<evidence type="ECO:0000313" key="5">
    <source>
        <dbReference type="RefSeq" id="YP_173400.1"/>
    </source>
</evidence>
<feature type="transmembrane region" description="Helical" evidence="1">
    <location>
        <begin position="135"/>
        <end position="157"/>
    </location>
</feature>
<organism evidence="2">
    <name type="scientific">Nicotiana tabacum</name>
    <name type="common">Common tobacco</name>
    <dbReference type="NCBI Taxonomy" id="4097"/>
    <lineage>
        <taxon>Eukaryota</taxon>
        <taxon>Viridiplantae</taxon>
        <taxon>Streptophyta</taxon>
        <taxon>Embryophyta</taxon>
        <taxon>Tracheophyta</taxon>
        <taxon>Spermatophyta</taxon>
        <taxon>Magnoliopsida</taxon>
        <taxon>eudicotyledons</taxon>
        <taxon>Gunneridae</taxon>
        <taxon>Pentapetalae</taxon>
        <taxon>asterids</taxon>
        <taxon>lamiids</taxon>
        <taxon>Solanales</taxon>
        <taxon>Solanaceae</taxon>
        <taxon>Nicotianoideae</taxon>
        <taxon>Nicotianeae</taxon>
        <taxon>Nicotiana</taxon>
    </lineage>
</organism>
<accession>Q5MA14</accession>
<evidence type="ECO:0000313" key="2">
    <source>
        <dbReference type="EMBL" id="BAD83464.1"/>
    </source>
</evidence>
<keyword evidence="2 5" id="KW-0496">Mitochondrion</keyword>